<protein>
    <submittedName>
        <fullName evidence="1">Uncharacterized protein</fullName>
    </submittedName>
</protein>
<gene>
    <name evidence="1" type="ORF">2050HW_00013</name>
</gene>
<dbReference type="Proteomes" id="UP000223363">
    <property type="component" value="Segment"/>
</dbReference>
<evidence type="ECO:0000313" key="1">
    <source>
        <dbReference type="EMBL" id="ATA65348.1"/>
    </source>
</evidence>
<sequence length="72" mass="8145">MLSKEYGKLALSWEAIADRVQILLYVVLGMSNILEKSVEVSGVYLFQQFEEDEPMLNLVTARCEHLLGNKNG</sequence>
<keyword evidence="2" id="KW-1185">Reference proteome</keyword>
<proteinExistence type="predicted"/>
<evidence type="ECO:0000313" key="2">
    <source>
        <dbReference type="Proteomes" id="UP000223363"/>
    </source>
</evidence>
<name>A0A289ZTD6_9CAUD</name>
<dbReference type="EMBL" id="MF285618">
    <property type="protein sequence ID" value="ATA65348.1"/>
    <property type="molecule type" value="Genomic_DNA"/>
</dbReference>
<reference evidence="2" key="1">
    <citation type="submission" date="2017-06" db="EMBL/GenBank/DDBJ databases">
        <authorList>
            <person name="Zhao X."/>
        </authorList>
    </citation>
    <scope>NUCLEOTIDE SEQUENCE [LARGE SCALE GENOMIC DNA]</scope>
</reference>
<organism evidence="1 2">
    <name type="scientific">Serratia phage vB_SmaM_ 2050HW</name>
    <dbReference type="NCBI Taxonomy" id="2024252"/>
    <lineage>
        <taxon>Viruses</taxon>
        <taxon>Duplodnaviria</taxon>
        <taxon>Heunggongvirae</taxon>
        <taxon>Uroviricota</taxon>
        <taxon>Caudoviricetes</taxon>
        <taxon>Chimalliviridae</taxon>
        <taxon>Moabitevirus</taxon>
        <taxon>Moabitevirus mv2050HW</taxon>
    </lineage>
</organism>
<accession>A0A289ZTD6</accession>